<gene>
    <name evidence="4" type="ORF">FB45DRAFT_924931</name>
</gene>
<proteinExistence type="predicted"/>
<name>A0AAD7BJI5_9AGAR</name>
<accession>A0AAD7BJI5</accession>
<protein>
    <submittedName>
        <fullName evidence="4">Chondroitin AC/alginate lyase</fullName>
    </submittedName>
</protein>
<evidence type="ECO:0000256" key="1">
    <source>
        <dbReference type="ARBA" id="ARBA00004196"/>
    </source>
</evidence>
<comment type="caution">
    <text evidence="4">The sequence shown here is derived from an EMBL/GenBank/DDBJ whole genome shotgun (WGS) entry which is preliminary data.</text>
</comment>
<dbReference type="Proteomes" id="UP001221142">
    <property type="component" value="Unassembled WGS sequence"/>
</dbReference>
<sequence length="773" mass="84048">MSYGSAYDPLQSNHRHQVYGNEDPAFNQSTGFITPARHAKKGTSNWIKFGIPVAVLVIAAAVVGGIVGSRHHSSSSASSSSGDSSAAAAAAASSASAKLSQGIFVEATNSFYMIPVYPSVTDTALFGTPTLNAASKTWPTDTFAPAAPAATSVRPDRPRLIAPQYKWDALPALIASDPYMASWNESIFSNASQYDALPAVKYFMDGDSGILDVARQVKQRVKAFGYVYRMTNDTHWVDRTWEELQNAAGNGTVSWGPDEDRWNSAHFLDTAELSAAYGLAYDWMYDMWTPEQKSMIISTLNLYGLGPGVQAYTNASDFNGWWKNNIQGNWNCVCNNGLTMASLAILGDDPSGNAQQLLGLTVDNANQNCVFAVSDDGTWSETADYWYFGSTGLAEMASSLMTATGSNYNLLKTNPDLAKTGLFHIYGTGATSLFNWGDNGPNKYTATANSLIFYGDQFDQPQYALFQRDHPWNMFWYNQQSSGGWWDGLALDHTFTNFTDQWMSMRSSFTDANALYVGVKAGTLQGHQTHNDLDVGDFVLDAMGTRWAGELGDGDYLSPGYFSNDEQNSQRWMYYRKMTEGQNTILIGATNQDVTAKPTINFDSSNTTQTASTEFTPPSDSTAFFTTDMTSAYFNATSVKRGIRLLNGRKQVLLQDEITASASVQWRMHTNATVTTSGTSATLALDGKKMDVSLLNAPDGATFSTSDAVRLPTDVTPPEADQPNPGVTVLLITLPAGTYNLQVLFSPEWNDGSTPVTPPSVPLDSWTLTSHSS</sequence>
<evidence type="ECO:0000259" key="3">
    <source>
        <dbReference type="Pfam" id="PF07940"/>
    </source>
</evidence>
<keyword evidence="5" id="KW-1185">Reference proteome</keyword>
<keyword evidence="2" id="KW-0472">Membrane</keyword>
<evidence type="ECO:0000313" key="5">
    <source>
        <dbReference type="Proteomes" id="UP001221142"/>
    </source>
</evidence>
<dbReference type="Pfam" id="PF07940">
    <property type="entry name" value="Hepar_II_III_C"/>
    <property type="match status" value="1"/>
</dbReference>
<evidence type="ECO:0000256" key="2">
    <source>
        <dbReference type="SAM" id="Phobius"/>
    </source>
</evidence>
<dbReference type="AlphaFoldDB" id="A0AAD7BJI5"/>
<feature type="transmembrane region" description="Helical" evidence="2">
    <location>
        <begin position="46"/>
        <end position="67"/>
    </location>
</feature>
<feature type="domain" description="Heparinase II/III-like C-terminal" evidence="3">
    <location>
        <begin position="512"/>
        <end position="726"/>
    </location>
</feature>
<keyword evidence="4" id="KW-0456">Lyase</keyword>
<organism evidence="4 5">
    <name type="scientific">Roridomyces roridus</name>
    <dbReference type="NCBI Taxonomy" id="1738132"/>
    <lineage>
        <taxon>Eukaryota</taxon>
        <taxon>Fungi</taxon>
        <taxon>Dikarya</taxon>
        <taxon>Basidiomycota</taxon>
        <taxon>Agaricomycotina</taxon>
        <taxon>Agaricomycetes</taxon>
        <taxon>Agaricomycetidae</taxon>
        <taxon>Agaricales</taxon>
        <taxon>Marasmiineae</taxon>
        <taxon>Mycenaceae</taxon>
        <taxon>Roridomyces</taxon>
    </lineage>
</organism>
<dbReference type="EMBL" id="JARKIF010000014">
    <property type="protein sequence ID" value="KAJ7623217.1"/>
    <property type="molecule type" value="Genomic_DNA"/>
</dbReference>
<dbReference type="InterPro" id="IPR012480">
    <property type="entry name" value="Hepar_II_III_C"/>
</dbReference>
<dbReference type="Gene3D" id="2.70.98.70">
    <property type="match status" value="1"/>
</dbReference>
<dbReference type="SUPFAM" id="SSF48230">
    <property type="entry name" value="Chondroitin AC/alginate lyase"/>
    <property type="match status" value="1"/>
</dbReference>
<comment type="subcellular location">
    <subcellularLocation>
        <location evidence="1">Cell envelope</location>
    </subcellularLocation>
</comment>
<keyword evidence="2" id="KW-0812">Transmembrane</keyword>
<dbReference type="PANTHER" id="PTHR38045">
    <property type="entry name" value="CHROMOSOME 1, WHOLE GENOME SHOTGUN SEQUENCE"/>
    <property type="match status" value="1"/>
</dbReference>
<dbReference type="Gene3D" id="1.50.10.100">
    <property type="entry name" value="Chondroitin AC/alginate lyase"/>
    <property type="match status" value="1"/>
</dbReference>
<dbReference type="InterPro" id="IPR008929">
    <property type="entry name" value="Chondroitin_lyas"/>
</dbReference>
<dbReference type="GO" id="GO:0016829">
    <property type="term" value="F:lyase activity"/>
    <property type="evidence" value="ECO:0007669"/>
    <property type="project" value="UniProtKB-KW"/>
</dbReference>
<reference evidence="4" key="1">
    <citation type="submission" date="2023-03" db="EMBL/GenBank/DDBJ databases">
        <title>Massive genome expansion in bonnet fungi (Mycena s.s.) driven by repeated elements and novel gene families across ecological guilds.</title>
        <authorList>
            <consortium name="Lawrence Berkeley National Laboratory"/>
            <person name="Harder C.B."/>
            <person name="Miyauchi S."/>
            <person name="Viragh M."/>
            <person name="Kuo A."/>
            <person name="Thoen E."/>
            <person name="Andreopoulos B."/>
            <person name="Lu D."/>
            <person name="Skrede I."/>
            <person name="Drula E."/>
            <person name="Henrissat B."/>
            <person name="Morin E."/>
            <person name="Kohler A."/>
            <person name="Barry K."/>
            <person name="LaButti K."/>
            <person name="Morin E."/>
            <person name="Salamov A."/>
            <person name="Lipzen A."/>
            <person name="Mereny Z."/>
            <person name="Hegedus B."/>
            <person name="Baldrian P."/>
            <person name="Stursova M."/>
            <person name="Weitz H."/>
            <person name="Taylor A."/>
            <person name="Grigoriev I.V."/>
            <person name="Nagy L.G."/>
            <person name="Martin F."/>
            <person name="Kauserud H."/>
        </authorList>
    </citation>
    <scope>NUCLEOTIDE SEQUENCE</scope>
    <source>
        <strain evidence="4">9284</strain>
    </source>
</reference>
<dbReference type="PANTHER" id="PTHR38045:SF1">
    <property type="entry name" value="HEPARINASE II_III-LIKE PROTEIN"/>
    <property type="match status" value="1"/>
</dbReference>
<evidence type="ECO:0000313" key="4">
    <source>
        <dbReference type="EMBL" id="KAJ7623217.1"/>
    </source>
</evidence>
<keyword evidence="2" id="KW-1133">Transmembrane helix</keyword>